<feature type="transmembrane region" description="Helical" evidence="7">
    <location>
        <begin position="678"/>
        <end position="699"/>
    </location>
</feature>
<evidence type="ECO:0000256" key="5">
    <source>
        <dbReference type="ARBA" id="ARBA00023136"/>
    </source>
</evidence>
<dbReference type="PANTHER" id="PTHR30572:SF4">
    <property type="entry name" value="ABC TRANSPORTER PERMEASE YTRF"/>
    <property type="match status" value="1"/>
</dbReference>
<evidence type="ECO:0000259" key="8">
    <source>
        <dbReference type="Pfam" id="PF02687"/>
    </source>
</evidence>
<feature type="domain" description="ABC3 transporter permease C-terminal" evidence="8">
    <location>
        <begin position="637"/>
        <end position="744"/>
    </location>
</feature>
<evidence type="ECO:0000256" key="1">
    <source>
        <dbReference type="ARBA" id="ARBA00004651"/>
    </source>
</evidence>
<accession>A0ABV3GDH7</accession>
<comment type="similarity">
    <text evidence="6">Belongs to the ABC-4 integral membrane protein family.</text>
</comment>
<keyword evidence="5 7" id="KW-0472">Membrane</keyword>
<gene>
    <name evidence="9" type="ORF">AB0I59_13530</name>
</gene>
<sequence length="943" mass="99610">MWAQLRHRLGRSLVLLIGILVAATGFTVLTGTAETQRLEIVGTVGKNFRAQYDILVRPKGSTTDLERTRSLVRQNHLSGIFGGITLDQYEKVKHINGVEIAAPIGMVGYLTRGGSADIDVTDVLHKGDRTMLRMDQTRVADRGLTRISYGGPRYQYVTRRPVTVPVTKHNGGDARLLAKETTASGREVALGPSLLERKERGWAAQKTFPFEGGAQVGYWSTSTAYGMGTITENTLGDWTPGRAIVSVEQEFPFLLAAVDPEAEARLAGLDKAMVAGRYLRAEEEYRVPPTGGGREVLLLAAARQYADQRDEIEIRRLPAEAADKVVKGTLAEALKKYLTAQDGEVVKRVTLDAADVYDGMLDGWQDIPEGQVSTPLTRFWTAGPTEYRELGDRHVAAAPVDNDPAVWKDPAWGKAFGEPAYFFLGWEGHANAPIGAADAQFRPLRPTFVPDIDTLSTRLIGRFDPERLPGFSELTGLPMETYNPPVARPGDSRTGKLLGGQDLLPNDNVGGYLQTPPLLLTNLEGLRRITSAAKASGAGEKAQAATDAAPLSVVRVRVAGVIGPDPVSRERISQVARDIVAATGLDVDITIGSSPSPMTVELPAGSYGRPALTLREGWVNKGVAYRILAAADRKSMALFVLILAVCGLFVVNAASAAVRARRAELGVLGCLGWSRPRIFGTVLLEVGVIGLLAGCLAAAPAVPLSSWAGLPDPGARSWLAVPAALLLALLAGLVPAWRASRVPPVEAVRPAVRLPRRARSPRGVTGLALTTLTRVPGRALLGASTLAVAVFALTLLLGVTYGFRGRVVGSLLGDAIVLQARTADYVAIGVMFALAALAVADVLYLGVRERDTELAAFRSTGWSGAALARLIVSEGVGIGMLGALSGSVAGLVATYAVAGELPAPVVAGAGAASGLAVLLAASASVAPALLAQRLPLARLLARE</sequence>
<name>A0ABV3GDH7_MICGL</name>
<evidence type="ECO:0000256" key="7">
    <source>
        <dbReference type="SAM" id="Phobius"/>
    </source>
</evidence>
<dbReference type="PANTHER" id="PTHR30572">
    <property type="entry name" value="MEMBRANE COMPONENT OF TRANSPORTER-RELATED"/>
    <property type="match status" value="1"/>
</dbReference>
<evidence type="ECO:0000313" key="9">
    <source>
        <dbReference type="EMBL" id="MEV0969653.1"/>
    </source>
</evidence>
<keyword evidence="10" id="KW-1185">Reference proteome</keyword>
<feature type="transmembrane region" description="Helical" evidence="7">
    <location>
        <begin position="905"/>
        <end position="930"/>
    </location>
</feature>
<comment type="caution">
    <text evidence="9">The sequence shown here is derived from an EMBL/GenBank/DDBJ whole genome shotgun (WGS) entry which is preliminary data.</text>
</comment>
<evidence type="ECO:0000256" key="3">
    <source>
        <dbReference type="ARBA" id="ARBA00022692"/>
    </source>
</evidence>
<dbReference type="InterPro" id="IPR003838">
    <property type="entry name" value="ABC3_permease_C"/>
</dbReference>
<feature type="transmembrane region" description="Helical" evidence="7">
    <location>
        <begin position="636"/>
        <end position="658"/>
    </location>
</feature>
<comment type="subcellular location">
    <subcellularLocation>
        <location evidence="1">Cell membrane</location>
        <topology evidence="1">Multi-pass membrane protein</topology>
    </subcellularLocation>
</comment>
<protein>
    <submittedName>
        <fullName evidence="9">FtsX-like permease family protein</fullName>
    </submittedName>
</protein>
<feature type="transmembrane region" description="Helical" evidence="7">
    <location>
        <begin position="779"/>
        <end position="803"/>
    </location>
</feature>
<organism evidence="9 10">
    <name type="scientific">Microtetraspora glauca</name>
    <dbReference type="NCBI Taxonomy" id="1996"/>
    <lineage>
        <taxon>Bacteria</taxon>
        <taxon>Bacillati</taxon>
        <taxon>Actinomycetota</taxon>
        <taxon>Actinomycetes</taxon>
        <taxon>Streptosporangiales</taxon>
        <taxon>Streptosporangiaceae</taxon>
        <taxon>Microtetraspora</taxon>
    </lineage>
</organism>
<keyword evidence="3 7" id="KW-0812">Transmembrane</keyword>
<evidence type="ECO:0000256" key="2">
    <source>
        <dbReference type="ARBA" id="ARBA00022475"/>
    </source>
</evidence>
<feature type="transmembrane region" description="Helical" evidence="7">
    <location>
        <begin position="719"/>
        <end position="737"/>
    </location>
</feature>
<evidence type="ECO:0000256" key="4">
    <source>
        <dbReference type="ARBA" id="ARBA00022989"/>
    </source>
</evidence>
<dbReference type="EMBL" id="JBFALK010000006">
    <property type="protein sequence ID" value="MEV0969653.1"/>
    <property type="molecule type" value="Genomic_DNA"/>
</dbReference>
<reference evidence="9 10" key="1">
    <citation type="submission" date="2024-06" db="EMBL/GenBank/DDBJ databases">
        <title>The Natural Products Discovery Center: Release of the First 8490 Sequenced Strains for Exploring Actinobacteria Biosynthetic Diversity.</title>
        <authorList>
            <person name="Kalkreuter E."/>
            <person name="Kautsar S.A."/>
            <person name="Yang D."/>
            <person name="Bader C.D."/>
            <person name="Teijaro C.N."/>
            <person name="Fluegel L."/>
            <person name="Davis C.M."/>
            <person name="Simpson J.R."/>
            <person name="Lauterbach L."/>
            <person name="Steele A.D."/>
            <person name="Gui C."/>
            <person name="Meng S."/>
            <person name="Li G."/>
            <person name="Viehrig K."/>
            <person name="Ye F."/>
            <person name="Su P."/>
            <person name="Kiefer A.F."/>
            <person name="Nichols A."/>
            <person name="Cepeda A.J."/>
            <person name="Yan W."/>
            <person name="Fan B."/>
            <person name="Jiang Y."/>
            <person name="Adhikari A."/>
            <person name="Zheng C.-J."/>
            <person name="Schuster L."/>
            <person name="Cowan T.M."/>
            <person name="Smanski M.J."/>
            <person name="Chevrette M.G."/>
            <person name="De Carvalho L.P.S."/>
            <person name="Shen B."/>
        </authorList>
    </citation>
    <scope>NUCLEOTIDE SEQUENCE [LARGE SCALE GENOMIC DNA]</scope>
    <source>
        <strain evidence="9 10">NPDC050100</strain>
    </source>
</reference>
<dbReference type="InterPro" id="IPR050250">
    <property type="entry name" value="Macrolide_Exporter_MacB"/>
</dbReference>
<feature type="transmembrane region" description="Helical" evidence="7">
    <location>
        <begin position="12"/>
        <end position="33"/>
    </location>
</feature>
<keyword evidence="2" id="KW-1003">Cell membrane</keyword>
<keyword evidence="4 7" id="KW-1133">Transmembrane helix</keyword>
<dbReference type="Proteomes" id="UP001551675">
    <property type="component" value="Unassembled WGS sequence"/>
</dbReference>
<feature type="transmembrane region" description="Helical" evidence="7">
    <location>
        <begin position="866"/>
        <end position="893"/>
    </location>
</feature>
<evidence type="ECO:0000313" key="10">
    <source>
        <dbReference type="Proteomes" id="UP001551675"/>
    </source>
</evidence>
<feature type="transmembrane region" description="Helical" evidence="7">
    <location>
        <begin position="823"/>
        <end position="845"/>
    </location>
</feature>
<dbReference type="RefSeq" id="WP_358132640.1">
    <property type="nucleotide sequence ID" value="NZ_JBFALK010000006.1"/>
</dbReference>
<evidence type="ECO:0000256" key="6">
    <source>
        <dbReference type="ARBA" id="ARBA00038076"/>
    </source>
</evidence>
<dbReference type="Pfam" id="PF02687">
    <property type="entry name" value="FtsX"/>
    <property type="match status" value="2"/>
</dbReference>
<proteinExistence type="inferred from homology"/>
<feature type="domain" description="ABC3 transporter permease C-terminal" evidence="8">
    <location>
        <begin position="826"/>
        <end position="930"/>
    </location>
</feature>